<dbReference type="InterPro" id="IPR014729">
    <property type="entry name" value="Rossmann-like_a/b/a_fold"/>
</dbReference>
<dbReference type="InterPro" id="IPR005216">
    <property type="entry name" value="Citrate_lyase_ligase"/>
</dbReference>
<dbReference type="NCBIfam" id="TIGR00124">
    <property type="entry name" value="cit_ly_ligase"/>
    <property type="match status" value="1"/>
</dbReference>
<dbReference type="PROSITE" id="PS51186">
    <property type="entry name" value="GNAT"/>
    <property type="match status" value="1"/>
</dbReference>
<dbReference type="Pfam" id="PF08218">
    <property type="entry name" value="Citrate_ly_lig"/>
    <property type="match status" value="1"/>
</dbReference>
<sequence length="346" mass="39658">MIEKTFTKEMGPEDFHWQDILNLIEMNDIKLDPNVEHTFGIFKEDKLLGTASTLSNTIRSIAINSQEKGSNILGELIHEVMQFLYDEGYSNIFIYTKCESAKSFEHIGFYEIERVESKVVLLERKPHGIKNFACYLKSFKTTHDHVGAIVMNGNPFTLGHQYLVEYAASNCDFLYIFVVDSTHTSFPSDDRYKLILSGTSHLDNVYVIKGSDYIISDATFPTYFLKRPEEGTQIQTELDLKIFGHYFAESLNITKRFVGTEPYCGTTSLYNEQMKRILPHYGVEIVEIPRKVFGTDAISASRVRVLLAKGNMKDVKKLVPESTYQYFKTVQGKQVIEKLKDSTSRH</sequence>
<keyword evidence="1 3" id="KW-0547">Nucleotide-binding</keyword>
<dbReference type="EC" id="6.2.1.22" evidence="3"/>
<reference evidence="5 6" key="1">
    <citation type="submission" date="2020-11" db="EMBL/GenBank/DDBJ databases">
        <title>Fusibacter basophilias sp. nov.</title>
        <authorList>
            <person name="Qiu D."/>
        </authorList>
    </citation>
    <scope>NUCLEOTIDE SEQUENCE [LARGE SCALE GENOMIC DNA]</scope>
    <source>
        <strain evidence="5 6">Q10-2</strain>
    </source>
</reference>
<evidence type="ECO:0000256" key="3">
    <source>
        <dbReference type="PIRNR" id="PIRNR005751"/>
    </source>
</evidence>
<name>A0ABR9ZXV0_9FIRM</name>
<keyword evidence="2 3" id="KW-0067">ATP-binding</keyword>
<dbReference type="SMART" id="SM00764">
    <property type="entry name" value="Citrate_ly_lig"/>
    <property type="match status" value="1"/>
</dbReference>
<proteinExistence type="predicted"/>
<evidence type="ECO:0000313" key="5">
    <source>
        <dbReference type="EMBL" id="MBF4695292.1"/>
    </source>
</evidence>
<comment type="catalytic activity">
    <reaction evidence="3">
        <text>holo-[citrate lyase ACP] + acetate + ATP = acetyl-[citrate lyase ACP] + AMP + diphosphate</text>
        <dbReference type="Rhea" id="RHEA:23788"/>
        <dbReference type="Rhea" id="RHEA-COMP:10158"/>
        <dbReference type="Rhea" id="RHEA-COMP:13710"/>
        <dbReference type="ChEBI" id="CHEBI:30089"/>
        <dbReference type="ChEBI" id="CHEBI:30616"/>
        <dbReference type="ChEBI" id="CHEBI:33019"/>
        <dbReference type="ChEBI" id="CHEBI:82683"/>
        <dbReference type="ChEBI" id="CHEBI:137976"/>
        <dbReference type="ChEBI" id="CHEBI:456215"/>
        <dbReference type="EC" id="6.2.1.22"/>
    </reaction>
</comment>
<dbReference type="PANTHER" id="PTHR40599:SF1">
    <property type="entry name" value="[CITRATE [PRO-3S]-LYASE] LIGASE"/>
    <property type="match status" value="1"/>
</dbReference>
<dbReference type="PANTHER" id="PTHR40599">
    <property type="entry name" value="[CITRATE [PRO-3S]-LYASE] LIGASE"/>
    <property type="match status" value="1"/>
</dbReference>
<evidence type="ECO:0000256" key="2">
    <source>
        <dbReference type="ARBA" id="ARBA00022840"/>
    </source>
</evidence>
<protein>
    <recommendedName>
        <fullName evidence="3">[Citrate [pro-3S]-lyase] ligase</fullName>
        <ecNumber evidence="3">6.2.1.22</ecNumber>
    </recommendedName>
</protein>
<accession>A0ABR9ZXV0</accession>
<gene>
    <name evidence="5" type="primary">citC</name>
    <name evidence="5" type="ORF">ISU02_19540</name>
</gene>
<dbReference type="GO" id="GO:0008771">
    <property type="term" value="F:[citrate (pro-3S)-lyase] ligase activity"/>
    <property type="evidence" value="ECO:0007669"/>
    <property type="project" value="UniProtKB-EC"/>
</dbReference>
<dbReference type="EMBL" id="JADKNH010000014">
    <property type="protein sequence ID" value="MBF4695292.1"/>
    <property type="molecule type" value="Genomic_DNA"/>
</dbReference>
<evidence type="ECO:0000259" key="4">
    <source>
        <dbReference type="PROSITE" id="PS51186"/>
    </source>
</evidence>
<dbReference type="Proteomes" id="UP000614200">
    <property type="component" value="Unassembled WGS sequence"/>
</dbReference>
<keyword evidence="3 5" id="KW-0436">Ligase</keyword>
<dbReference type="SUPFAM" id="SSF55729">
    <property type="entry name" value="Acyl-CoA N-acyltransferases (Nat)"/>
    <property type="match status" value="1"/>
</dbReference>
<dbReference type="SUPFAM" id="SSF52374">
    <property type="entry name" value="Nucleotidylyl transferase"/>
    <property type="match status" value="1"/>
</dbReference>
<comment type="caution">
    <text evidence="5">The sequence shown here is derived from an EMBL/GenBank/DDBJ whole genome shotgun (WGS) entry which is preliminary data.</text>
</comment>
<keyword evidence="6" id="KW-1185">Reference proteome</keyword>
<dbReference type="InterPro" id="IPR016181">
    <property type="entry name" value="Acyl_CoA_acyltransferase"/>
</dbReference>
<dbReference type="InterPro" id="IPR013166">
    <property type="entry name" value="Citrate_lyase_ligase_C"/>
</dbReference>
<dbReference type="PIRSF" id="PIRSF005751">
    <property type="entry name" value="Acet_citr_lig"/>
    <property type="match status" value="1"/>
</dbReference>
<feature type="domain" description="N-acetyltransferase" evidence="4">
    <location>
        <begin position="1"/>
        <end position="128"/>
    </location>
</feature>
<evidence type="ECO:0000256" key="1">
    <source>
        <dbReference type="ARBA" id="ARBA00022741"/>
    </source>
</evidence>
<dbReference type="Gene3D" id="3.40.50.620">
    <property type="entry name" value="HUPs"/>
    <property type="match status" value="1"/>
</dbReference>
<dbReference type="RefSeq" id="WP_194703529.1">
    <property type="nucleotide sequence ID" value="NZ_JADKNH010000014.1"/>
</dbReference>
<organism evidence="5 6">
    <name type="scientific">Fusibacter ferrireducens</name>
    <dbReference type="NCBI Taxonomy" id="2785058"/>
    <lineage>
        <taxon>Bacteria</taxon>
        <taxon>Bacillati</taxon>
        <taxon>Bacillota</taxon>
        <taxon>Clostridia</taxon>
        <taxon>Eubacteriales</taxon>
        <taxon>Eubacteriales Family XII. Incertae Sedis</taxon>
        <taxon>Fusibacter</taxon>
    </lineage>
</organism>
<comment type="function">
    <text evidence="3">Acetylation of prosthetic group (2-(5''-phosphoribosyl)-3'-dephosphocoenzyme-A) of the gamma subunit of citrate lyase.</text>
</comment>
<evidence type="ECO:0000313" key="6">
    <source>
        <dbReference type="Proteomes" id="UP000614200"/>
    </source>
</evidence>
<dbReference type="InterPro" id="IPR000182">
    <property type="entry name" value="GNAT_dom"/>
</dbReference>